<evidence type="ECO:0000313" key="3">
    <source>
        <dbReference type="EMBL" id="MFC5491975.1"/>
    </source>
</evidence>
<name>A0ABW0MUH5_9ACTN</name>
<evidence type="ECO:0000256" key="2">
    <source>
        <dbReference type="ARBA" id="ARBA00049106"/>
    </source>
</evidence>
<comment type="similarity">
    <text evidence="1">Belongs to the F420H(2)-dependent quinone reductase family.</text>
</comment>
<sequence>MKEKPNGLDSPLTAKIIKYGAKAQVRVFKLTNGRIGSKWRIGAGWKKPVPTLLLDHVGRKSGTTFTTPLLYLEDGPDLVIVASQGGLPKNPQWYPNLVAHPDTTVRLRKEGVRRVRARTAGPEEKAALWPRLVELYADFENYAAWTDREIPVVVLEPR</sequence>
<dbReference type="NCBIfam" id="TIGR00026">
    <property type="entry name" value="hi_GC_TIGR00026"/>
    <property type="match status" value="1"/>
</dbReference>
<dbReference type="EMBL" id="JBHSMD010000001">
    <property type="protein sequence ID" value="MFC5491975.1"/>
    <property type="molecule type" value="Genomic_DNA"/>
</dbReference>
<reference evidence="4" key="1">
    <citation type="journal article" date="2019" name="Int. J. Syst. Evol. Microbiol.">
        <title>The Global Catalogue of Microorganisms (GCM) 10K type strain sequencing project: providing services to taxonomists for standard genome sequencing and annotation.</title>
        <authorList>
            <consortium name="The Broad Institute Genomics Platform"/>
            <consortium name="The Broad Institute Genome Sequencing Center for Infectious Disease"/>
            <person name="Wu L."/>
            <person name="Ma J."/>
        </authorList>
    </citation>
    <scope>NUCLEOTIDE SEQUENCE [LARGE SCALE GENOMIC DNA]</scope>
    <source>
        <strain evidence="4">KACC 13778</strain>
    </source>
</reference>
<dbReference type="Gene3D" id="2.30.110.10">
    <property type="entry name" value="Electron Transport, Fmn-binding Protein, Chain A"/>
    <property type="match status" value="1"/>
</dbReference>
<proteinExistence type="inferred from homology"/>
<organism evidence="3 4">
    <name type="scientific">Nocardioides caricicola</name>
    <dbReference type="NCBI Taxonomy" id="634770"/>
    <lineage>
        <taxon>Bacteria</taxon>
        <taxon>Bacillati</taxon>
        <taxon>Actinomycetota</taxon>
        <taxon>Actinomycetes</taxon>
        <taxon>Propionibacteriales</taxon>
        <taxon>Nocardioidaceae</taxon>
        <taxon>Nocardioides</taxon>
    </lineage>
</organism>
<dbReference type="PANTHER" id="PTHR39428:SF3">
    <property type="entry name" value="DEAZAFLAVIN-DEPENDENT NITROREDUCTASE"/>
    <property type="match status" value="1"/>
</dbReference>
<dbReference type="RefSeq" id="WP_345177690.1">
    <property type="nucleotide sequence ID" value="NZ_BAABFQ010000006.1"/>
</dbReference>
<evidence type="ECO:0000256" key="1">
    <source>
        <dbReference type="ARBA" id="ARBA00008710"/>
    </source>
</evidence>
<comment type="caution">
    <text evidence="3">The sequence shown here is derived from an EMBL/GenBank/DDBJ whole genome shotgun (WGS) entry which is preliminary data.</text>
</comment>
<dbReference type="Pfam" id="PF04075">
    <property type="entry name" value="F420H2_quin_red"/>
    <property type="match status" value="1"/>
</dbReference>
<keyword evidence="4" id="KW-1185">Reference proteome</keyword>
<dbReference type="PANTHER" id="PTHR39428">
    <property type="entry name" value="F420H(2)-DEPENDENT QUINONE REDUCTASE RV1261C"/>
    <property type="match status" value="1"/>
</dbReference>
<dbReference type="InterPro" id="IPR004378">
    <property type="entry name" value="F420H2_quin_Rdtase"/>
</dbReference>
<dbReference type="Proteomes" id="UP001595956">
    <property type="component" value="Unassembled WGS sequence"/>
</dbReference>
<evidence type="ECO:0000313" key="4">
    <source>
        <dbReference type="Proteomes" id="UP001595956"/>
    </source>
</evidence>
<accession>A0ABW0MUH5</accession>
<gene>
    <name evidence="3" type="ORF">ACFPKY_02630</name>
</gene>
<protein>
    <submittedName>
        <fullName evidence="3">Nitroreductase/quinone reductase family protein</fullName>
    </submittedName>
</protein>
<comment type="catalytic activity">
    <reaction evidence="2">
        <text>oxidized coenzyme F420-(gamma-L-Glu)(n) + a quinol + H(+) = reduced coenzyme F420-(gamma-L-Glu)(n) + a quinone</text>
        <dbReference type="Rhea" id="RHEA:39663"/>
        <dbReference type="Rhea" id="RHEA-COMP:12939"/>
        <dbReference type="Rhea" id="RHEA-COMP:14378"/>
        <dbReference type="ChEBI" id="CHEBI:15378"/>
        <dbReference type="ChEBI" id="CHEBI:24646"/>
        <dbReference type="ChEBI" id="CHEBI:132124"/>
        <dbReference type="ChEBI" id="CHEBI:133980"/>
        <dbReference type="ChEBI" id="CHEBI:139511"/>
    </reaction>
</comment>
<dbReference type="InterPro" id="IPR012349">
    <property type="entry name" value="Split_barrel_FMN-bd"/>
</dbReference>